<protein>
    <submittedName>
        <fullName evidence="2">Uncharacterized protein</fullName>
    </submittedName>
</protein>
<dbReference type="RefSeq" id="WP_208263903.1">
    <property type="nucleotide sequence ID" value="NZ_JAGEOJ010000040.1"/>
</dbReference>
<gene>
    <name evidence="2" type="ORF">J4573_52030</name>
</gene>
<proteinExistence type="predicted"/>
<dbReference type="Proteomes" id="UP000669179">
    <property type="component" value="Unassembled WGS sequence"/>
</dbReference>
<feature type="coiled-coil region" evidence="1">
    <location>
        <begin position="3"/>
        <end position="30"/>
    </location>
</feature>
<keyword evidence="1" id="KW-0175">Coiled coil</keyword>
<organism evidence="2 3">
    <name type="scientific">Actinomadura barringtoniae</name>
    <dbReference type="NCBI Taxonomy" id="1427535"/>
    <lineage>
        <taxon>Bacteria</taxon>
        <taxon>Bacillati</taxon>
        <taxon>Actinomycetota</taxon>
        <taxon>Actinomycetes</taxon>
        <taxon>Streptosporangiales</taxon>
        <taxon>Thermomonosporaceae</taxon>
        <taxon>Actinomadura</taxon>
    </lineage>
</organism>
<keyword evidence="3" id="KW-1185">Reference proteome</keyword>
<comment type="caution">
    <text evidence="2">The sequence shown here is derived from an EMBL/GenBank/DDBJ whole genome shotgun (WGS) entry which is preliminary data.</text>
</comment>
<dbReference type="EMBL" id="JAGEOJ010000040">
    <property type="protein sequence ID" value="MBO2455686.1"/>
    <property type="molecule type" value="Genomic_DNA"/>
</dbReference>
<sequence>MNRDEVDRALQDLRDEKERISTALLDLESHQGFRLLEGAAVTGETARRQGELQSRTTSLWGLFDLYGGTLAAAEELRARHSKPGQAQLAELTHLLTGPSVELPAVEVPLERRTLLSAPGGEKLSLRAVVARMTPLFEEAAKMAAAVDVVWSELLNALAEVDQERRAVTGLAQELGATGPATDPEAERVFRDVDALSQAVRTDPMSFGRGGHADTTRLRTARKDLADLRRRLAEAGSFRADAASRIERVAASIDQVRAAEAEARHARDQVLIKIASPALPDLRDLSPALADRLGALHVLRDARRWGELADRVADLEQAVATALQRARGDASLITGLLDRREELRGRLGAYKMKAARLGLAEDAELTRLYSEARDLLWTSPCDLRKATATLSDYQRVISSKGSDR</sequence>
<name>A0A939PVP3_9ACTN</name>
<evidence type="ECO:0000256" key="1">
    <source>
        <dbReference type="SAM" id="Coils"/>
    </source>
</evidence>
<reference evidence="2" key="1">
    <citation type="submission" date="2021-03" db="EMBL/GenBank/DDBJ databases">
        <authorList>
            <person name="Kanchanasin P."/>
            <person name="Saeng-In P."/>
            <person name="Phongsopitanun W."/>
            <person name="Yuki M."/>
            <person name="Kudo T."/>
            <person name="Ohkuma M."/>
            <person name="Tanasupawat S."/>
        </authorList>
    </citation>
    <scope>NUCLEOTIDE SEQUENCE</scope>
    <source>
        <strain evidence="2">GKU 128</strain>
    </source>
</reference>
<accession>A0A939PVP3</accession>
<dbReference type="AlphaFoldDB" id="A0A939PVP3"/>
<evidence type="ECO:0000313" key="3">
    <source>
        <dbReference type="Proteomes" id="UP000669179"/>
    </source>
</evidence>
<evidence type="ECO:0000313" key="2">
    <source>
        <dbReference type="EMBL" id="MBO2455686.1"/>
    </source>
</evidence>